<dbReference type="EnsemblPlants" id="KEH41502">
    <property type="protein sequence ID" value="KEH41502"/>
    <property type="gene ID" value="MTR_1g051655"/>
</dbReference>
<dbReference type="Proteomes" id="UP000002051">
    <property type="component" value="Unassembled WGS sequence"/>
</dbReference>
<organism evidence="2">
    <name type="scientific">Medicago truncatula</name>
    <name type="common">Barrel medic</name>
    <name type="synonym">Medicago tribuloides</name>
    <dbReference type="NCBI Taxonomy" id="3880"/>
    <lineage>
        <taxon>Eukaryota</taxon>
        <taxon>Viridiplantae</taxon>
        <taxon>Streptophyta</taxon>
        <taxon>Embryophyta</taxon>
        <taxon>Tracheophyta</taxon>
        <taxon>Spermatophyta</taxon>
        <taxon>Magnoliopsida</taxon>
        <taxon>eudicotyledons</taxon>
        <taxon>Gunneridae</taxon>
        <taxon>Pentapetalae</taxon>
        <taxon>rosids</taxon>
        <taxon>fabids</taxon>
        <taxon>Fabales</taxon>
        <taxon>Fabaceae</taxon>
        <taxon>Papilionoideae</taxon>
        <taxon>50 kb inversion clade</taxon>
        <taxon>NPAAA clade</taxon>
        <taxon>Hologalegina</taxon>
        <taxon>IRL clade</taxon>
        <taxon>Trifolieae</taxon>
        <taxon>Medicago</taxon>
    </lineage>
</organism>
<accession>G7ZVX2</accession>
<name>G7ZVX2_MEDTR</name>
<sequence>MSIKKTNLVGGIVICEPKESEMEGINNVSINNNDDEASVVDNGKWNTIQTNEKLELHPLWKKKS</sequence>
<dbReference type="AlphaFoldDB" id="G7ZVX2"/>
<dbReference type="HOGENOM" id="CLU_2870949_0_0_1"/>
<dbReference type="EMBL" id="CM001217">
    <property type="protein sequence ID" value="KEH41502.1"/>
    <property type="molecule type" value="Genomic_DNA"/>
</dbReference>
<keyword evidence="3" id="KW-1185">Reference proteome</keyword>
<dbReference type="PaxDb" id="3880-AES83360"/>
<protein>
    <submittedName>
        <fullName evidence="1 2">Uncharacterized protein</fullName>
    </submittedName>
</protein>
<proteinExistence type="predicted"/>
<gene>
    <name evidence="1" type="ordered locus">MTR_1g051655</name>
</gene>
<evidence type="ECO:0000313" key="2">
    <source>
        <dbReference type="EnsemblPlants" id="KEH41502"/>
    </source>
</evidence>
<reference evidence="2" key="3">
    <citation type="submission" date="2015-04" db="UniProtKB">
        <authorList>
            <consortium name="EnsemblPlants"/>
        </authorList>
    </citation>
    <scope>IDENTIFICATION</scope>
    <source>
        <strain evidence="2">cv. Jemalong A17</strain>
    </source>
</reference>
<evidence type="ECO:0000313" key="1">
    <source>
        <dbReference type="EMBL" id="KEH41502.1"/>
    </source>
</evidence>
<reference evidence="1 3" key="1">
    <citation type="journal article" date="2011" name="Nature">
        <title>The Medicago genome provides insight into the evolution of rhizobial symbioses.</title>
        <authorList>
            <person name="Young N.D."/>
            <person name="Debelle F."/>
            <person name="Oldroyd G.E."/>
            <person name="Geurts R."/>
            <person name="Cannon S.B."/>
            <person name="Udvardi M.K."/>
            <person name="Benedito V.A."/>
            <person name="Mayer K.F."/>
            <person name="Gouzy J."/>
            <person name="Schoof H."/>
            <person name="Van de Peer Y."/>
            <person name="Proost S."/>
            <person name="Cook D.R."/>
            <person name="Meyers B.C."/>
            <person name="Spannagl M."/>
            <person name="Cheung F."/>
            <person name="De Mita S."/>
            <person name="Krishnakumar V."/>
            <person name="Gundlach H."/>
            <person name="Zhou S."/>
            <person name="Mudge J."/>
            <person name="Bharti A.K."/>
            <person name="Murray J.D."/>
            <person name="Naoumkina M.A."/>
            <person name="Rosen B."/>
            <person name="Silverstein K.A."/>
            <person name="Tang H."/>
            <person name="Rombauts S."/>
            <person name="Zhao P.X."/>
            <person name="Zhou P."/>
            <person name="Barbe V."/>
            <person name="Bardou P."/>
            <person name="Bechner M."/>
            <person name="Bellec A."/>
            <person name="Berger A."/>
            <person name="Berges H."/>
            <person name="Bidwell S."/>
            <person name="Bisseling T."/>
            <person name="Choisne N."/>
            <person name="Couloux A."/>
            <person name="Denny R."/>
            <person name="Deshpande S."/>
            <person name="Dai X."/>
            <person name="Doyle J.J."/>
            <person name="Dudez A.M."/>
            <person name="Farmer A.D."/>
            <person name="Fouteau S."/>
            <person name="Franken C."/>
            <person name="Gibelin C."/>
            <person name="Gish J."/>
            <person name="Goldstein S."/>
            <person name="Gonzalez A.J."/>
            <person name="Green P.J."/>
            <person name="Hallab A."/>
            <person name="Hartog M."/>
            <person name="Hua A."/>
            <person name="Humphray S.J."/>
            <person name="Jeong D.H."/>
            <person name="Jing Y."/>
            <person name="Jocker A."/>
            <person name="Kenton S.M."/>
            <person name="Kim D.J."/>
            <person name="Klee K."/>
            <person name="Lai H."/>
            <person name="Lang C."/>
            <person name="Lin S."/>
            <person name="Macmil S.L."/>
            <person name="Magdelenat G."/>
            <person name="Matthews L."/>
            <person name="McCorrison J."/>
            <person name="Monaghan E.L."/>
            <person name="Mun J.H."/>
            <person name="Najar F.Z."/>
            <person name="Nicholson C."/>
            <person name="Noirot C."/>
            <person name="O'Bleness M."/>
            <person name="Paule C.R."/>
            <person name="Poulain J."/>
            <person name="Prion F."/>
            <person name="Qin B."/>
            <person name="Qu C."/>
            <person name="Retzel E.F."/>
            <person name="Riddle C."/>
            <person name="Sallet E."/>
            <person name="Samain S."/>
            <person name="Samson N."/>
            <person name="Sanders I."/>
            <person name="Saurat O."/>
            <person name="Scarpelli C."/>
            <person name="Schiex T."/>
            <person name="Segurens B."/>
            <person name="Severin A.J."/>
            <person name="Sherrier D.J."/>
            <person name="Shi R."/>
            <person name="Sims S."/>
            <person name="Singer S.R."/>
            <person name="Sinharoy S."/>
            <person name="Sterck L."/>
            <person name="Viollet A."/>
            <person name="Wang B.B."/>
            <person name="Wang K."/>
            <person name="Wang M."/>
            <person name="Wang X."/>
            <person name="Warfsmann J."/>
            <person name="Weissenbach J."/>
            <person name="White D.D."/>
            <person name="White J.D."/>
            <person name="Wiley G.B."/>
            <person name="Wincker P."/>
            <person name="Xing Y."/>
            <person name="Yang L."/>
            <person name="Yao Z."/>
            <person name="Ying F."/>
            <person name="Zhai J."/>
            <person name="Zhou L."/>
            <person name="Zuber A."/>
            <person name="Denarie J."/>
            <person name="Dixon R.A."/>
            <person name="May G.D."/>
            <person name="Schwartz D.C."/>
            <person name="Rogers J."/>
            <person name="Quetier F."/>
            <person name="Town C.D."/>
            <person name="Roe B.A."/>
        </authorList>
    </citation>
    <scope>NUCLEOTIDE SEQUENCE [LARGE SCALE GENOMIC DNA]</scope>
    <source>
        <strain evidence="1">A17</strain>
        <strain evidence="2 3">cv. Jemalong A17</strain>
    </source>
</reference>
<evidence type="ECO:0000313" key="3">
    <source>
        <dbReference type="Proteomes" id="UP000002051"/>
    </source>
</evidence>
<reference evidence="1 3" key="2">
    <citation type="journal article" date="2014" name="BMC Genomics">
        <title>An improved genome release (version Mt4.0) for the model legume Medicago truncatula.</title>
        <authorList>
            <person name="Tang H."/>
            <person name="Krishnakumar V."/>
            <person name="Bidwell S."/>
            <person name="Rosen B."/>
            <person name="Chan A."/>
            <person name="Zhou S."/>
            <person name="Gentzbittel L."/>
            <person name="Childs K.L."/>
            <person name="Yandell M."/>
            <person name="Gundlach H."/>
            <person name="Mayer K.F."/>
            <person name="Schwartz D.C."/>
            <person name="Town C.D."/>
        </authorList>
    </citation>
    <scope>GENOME REANNOTATION</scope>
    <source>
        <strain evidence="1">A17</strain>
        <strain evidence="2 3">cv. Jemalong A17</strain>
    </source>
</reference>